<evidence type="ECO:0000313" key="1">
    <source>
        <dbReference type="EMBL" id="KIK32153.1"/>
    </source>
</evidence>
<evidence type="ECO:0000313" key="2">
    <source>
        <dbReference type="Proteomes" id="UP000054485"/>
    </source>
</evidence>
<reference evidence="1 2" key="1">
    <citation type="submission" date="2014-04" db="EMBL/GenBank/DDBJ databases">
        <authorList>
            <consortium name="DOE Joint Genome Institute"/>
            <person name="Kuo A."/>
            <person name="Ruytinx J."/>
            <person name="Rineau F."/>
            <person name="Colpaert J."/>
            <person name="Kohler A."/>
            <person name="Nagy L.G."/>
            <person name="Floudas D."/>
            <person name="Copeland A."/>
            <person name="Barry K.W."/>
            <person name="Cichocki N."/>
            <person name="Veneault-Fourrey C."/>
            <person name="LaButti K."/>
            <person name="Lindquist E.A."/>
            <person name="Lipzen A."/>
            <person name="Lundell T."/>
            <person name="Morin E."/>
            <person name="Murat C."/>
            <person name="Sun H."/>
            <person name="Tunlid A."/>
            <person name="Henrissat B."/>
            <person name="Grigoriev I.V."/>
            <person name="Hibbett D.S."/>
            <person name="Martin F."/>
            <person name="Nordberg H.P."/>
            <person name="Cantor M.N."/>
            <person name="Hua S.X."/>
        </authorList>
    </citation>
    <scope>NUCLEOTIDE SEQUENCE [LARGE SCALE GENOMIC DNA]</scope>
    <source>
        <strain evidence="1 2">UH-Slu-Lm8-n1</strain>
    </source>
</reference>
<protein>
    <submittedName>
        <fullName evidence="1">Unplaced genomic scaffold CY34scaffold_1241, whole genome shotgun sequence</fullName>
    </submittedName>
</protein>
<keyword evidence="2" id="KW-1185">Reference proteome</keyword>
<sequence length="57" mass="6411">MPSERTMIVMAEQMKLKTLTPMFMTILQEIDLTLMSNAGKRCDASLTSAMNNTHVFS</sequence>
<accession>A0A0D0AJM4</accession>
<dbReference type="EMBL" id="KN836372">
    <property type="protein sequence ID" value="KIK32153.1"/>
    <property type="molecule type" value="Genomic_DNA"/>
</dbReference>
<reference evidence="2" key="2">
    <citation type="submission" date="2015-01" db="EMBL/GenBank/DDBJ databases">
        <title>Evolutionary Origins and Diversification of the Mycorrhizal Mutualists.</title>
        <authorList>
            <consortium name="DOE Joint Genome Institute"/>
            <consortium name="Mycorrhizal Genomics Consortium"/>
            <person name="Kohler A."/>
            <person name="Kuo A."/>
            <person name="Nagy L.G."/>
            <person name="Floudas D."/>
            <person name="Copeland A."/>
            <person name="Barry K.W."/>
            <person name="Cichocki N."/>
            <person name="Veneault-Fourrey C."/>
            <person name="LaButti K."/>
            <person name="Lindquist E.A."/>
            <person name="Lipzen A."/>
            <person name="Lundell T."/>
            <person name="Morin E."/>
            <person name="Murat C."/>
            <person name="Riley R."/>
            <person name="Ohm R."/>
            <person name="Sun H."/>
            <person name="Tunlid A."/>
            <person name="Henrissat B."/>
            <person name="Grigoriev I.V."/>
            <person name="Hibbett D.S."/>
            <person name="Martin F."/>
        </authorList>
    </citation>
    <scope>NUCLEOTIDE SEQUENCE [LARGE SCALE GENOMIC DNA]</scope>
    <source>
        <strain evidence="2">UH-Slu-Lm8-n1</strain>
    </source>
</reference>
<dbReference type="InParanoid" id="A0A0D0AJM4"/>
<organism evidence="1 2">
    <name type="scientific">Suillus luteus UH-Slu-Lm8-n1</name>
    <dbReference type="NCBI Taxonomy" id="930992"/>
    <lineage>
        <taxon>Eukaryota</taxon>
        <taxon>Fungi</taxon>
        <taxon>Dikarya</taxon>
        <taxon>Basidiomycota</taxon>
        <taxon>Agaricomycotina</taxon>
        <taxon>Agaricomycetes</taxon>
        <taxon>Agaricomycetidae</taxon>
        <taxon>Boletales</taxon>
        <taxon>Suillineae</taxon>
        <taxon>Suillaceae</taxon>
        <taxon>Suillus</taxon>
    </lineage>
</organism>
<dbReference type="Proteomes" id="UP000054485">
    <property type="component" value="Unassembled WGS sequence"/>
</dbReference>
<name>A0A0D0AJM4_9AGAM</name>
<proteinExistence type="predicted"/>
<dbReference type="AlphaFoldDB" id="A0A0D0AJM4"/>
<gene>
    <name evidence="1" type="ORF">CY34DRAFT_814415</name>
</gene>
<dbReference type="HOGENOM" id="CLU_2997990_0_0_1"/>